<accession>A0ABD2K1Q3</accession>
<evidence type="ECO:0000313" key="2">
    <source>
        <dbReference type="Proteomes" id="UP001620626"/>
    </source>
</evidence>
<organism evidence="1 2">
    <name type="scientific">Heterodera trifolii</name>
    <dbReference type="NCBI Taxonomy" id="157864"/>
    <lineage>
        <taxon>Eukaryota</taxon>
        <taxon>Metazoa</taxon>
        <taxon>Ecdysozoa</taxon>
        <taxon>Nematoda</taxon>
        <taxon>Chromadorea</taxon>
        <taxon>Rhabditida</taxon>
        <taxon>Tylenchina</taxon>
        <taxon>Tylenchomorpha</taxon>
        <taxon>Tylenchoidea</taxon>
        <taxon>Heteroderidae</taxon>
        <taxon>Heteroderinae</taxon>
        <taxon>Heterodera</taxon>
    </lineage>
</organism>
<comment type="caution">
    <text evidence="1">The sequence shown here is derived from an EMBL/GenBank/DDBJ whole genome shotgun (WGS) entry which is preliminary data.</text>
</comment>
<name>A0ABD2K1Q3_9BILA</name>
<evidence type="ECO:0000313" key="1">
    <source>
        <dbReference type="EMBL" id="KAL3096826.1"/>
    </source>
</evidence>
<keyword evidence="2" id="KW-1185">Reference proteome</keyword>
<dbReference type="EMBL" id="JBICBT010000851">
    <property type="protein sequence ID" value="KAL3096826.1"/>
    <property type="molecule type" value="Genomic_DNA"/>
</dbReference>
<sequence length="144" mass="16963">MSILLSKLTAEYNKLCPAFDFLHHLKWISESSKFFMKATRAVSWRRALTSYLTNRTRAGFELNDYDTFVHVPMNALSTIFRKILDPRKYINQKVNVNCHSIPKSHLADVNKTKRLFDSVFRRLRDQKGSTDYVSFCAIYFRKLT</sequence>
<gene>
    <name evidence="1" type="ORF">niasHT_026207</name>
</gene>
<dbReference type="AlphaFoldDB" id="A0ABD2K1Q3"/>
<proteinExistence type="predicted"/>
<dbReference type="Proteomes" id="UP001620626">
    <property type="component" value="Unassembled WGS sequence"/>
</dbReference>
<protein>
    <submittedName>
        <fullName evidence="1">Uncharacterized protein</fullName>
    </submittedName>
</protein>
<reference evidence="1 2" key="1">
    <citation type="submission" date="2024-10" db="EMBL/GenBank/DDBJ databases">
        <authorList>
            <person name="Kim D."/>
        </authorList>
    </citation>
    <scope>NUCLEOTIDE SEQUENCE [LARGE SCALE GENOMIC DNA]</scope>
    <source>
        <strain evidence="1">BH-2024</strain>
    </source>
</reference>